<dbReference type="CDD" id="cd02901">
    <property type="entry name" value="Macro_Poa1p-like"/>
    <property type="match status" value="1"/>
</dbReference>
<dbReference type="InterPro" id="IPR002589">
    <property type="entry name" value="Macro_dom"/>
</dbReference>
<sequence>MITYTQGNLLEANVNALVNAVNTVGVMGKGIALAFKQCFPDNMEAYAKACKAGELEPGRMFITATHAESGPQWIINFPTKRHWRGKSQMAWIEEGLTDLKRVIEQHHIQSIAIPALGAGNGGLPWDEVKALIELQLQRLEAVDIHIYEPFE</sequence>
<gene>
    <name evidence="3" type="ORF">ZBT109_2673</name>
</gene>
<proteinExistence type="predicted"/>
<comment type="catalytic activity">
    <reaction evidence="1">
        <text>an N-(ADP-alpha-D-ribosyl)-thymidine in DNA + H2O = a thymidine in DNA + ADP-D-ribose</text>
        <dbReference type="Rhea" id="RHEA:71655"/>
        <dbReference type="Rhea" id="RHEA-COMP:13556"/>
        <dbReference type="Rhea" id="RHEA-COMP:18051"/>
        <dbReference type="ChEBI" id="CHEBI:15377"/>
        <dbReference type="ChEBI" id="CHEBI:57967"/>
        <dbReference type="ChEBI" id="CHEBI:137386"/>
        <dbReference type="ChEBI" id="CHEBI:191199"/>
    </reaction>
    <physiologicalReaction direction="left-to-right" evidence="1">
        <dbReference type="Rhea" id="RHEA:71656"/>
    </physiologicalReaction>
</comment>
<evidence type="ECO:0000313" key="3">
    <source>
        <dbReference type="EMBL" id="BBG31398.1"/>
    </source>
</evidence>
<dbReference type="SMART" id="SM00506">
    <property type="entry name" value="A1pp"/>
    <property type="match status" value="1"/>
</dbReference>
<dbReference type="InterPro" id="IPR043472">
    <property type="entry name" value="Macro_dom-like"/>
</dbReference>
<dbReference type="GO" id="GO:0140291">
    <property type="term" value="P:peptidyl-glutamate ADP-deribosylation"/>
    <property type="evidence" value="ECO:0007669"/>
    <property type="project" value="TreeGrafter"/>
</dbReference>
<dbReference type="PANTHER" id="PTHR12521">
    <property type="entry name" value="PROTEIN C6ORF130"/>
    <property type="match status" value="1"/>
</dbReference>
<name>A0A348HIE6_9GAMM</name>
<dbReference type="SUPFAM" id="SSF52949">
    <property type="entry name" value="Macro domain-like"/>
    <property type="match status" value="1"/>
</dbReference>
<dbReference type="PROSITE" id="PS51154">
    <property type="entry name" value="MACRO"/>
    <property type="match status" value="1"/>
</dbReference>
<keyword evidence="4" id="KW-1185">Reference proteome</keyword>
<feature type="domain" description="Macro" evidence="2">
    <location>
        <begin position="1"/>
        <end position="151"/>
    </location>
</feature>
<dbReference type="Proteomes" id="UP000267342">
    <property type="component" value="Chromosome"/>
</dbReference>
<evidence type="ECO:0000259" key="2">
    <source>
        <dbReference type="PROSITE" id="PS51154"/>
    </source>
</evidence>
<dbReference type="InterPro" id="IPR050892">
    <property type="entry name" value="ADP-ribose_metab_enzymes"/>
</dbReference>
<dbReference type="EMBL" id="AP018933">
    <property type="protein sequence ID" value="BBG31398.1"/>
    <property type="molecule type" value="Genomic_DNA"/>
</dbReference>
<dbReference type="RefSeq" id="WP_051523611.1">
    <property type="nucleotide sequence ID" value="NZ_AP018933.1"/>
</dbReference>
<dbReference type="AlphaFoldDB" id="A0A348HIE6"/>
<dbReference type="PANTHER" id="PTHR12521:SF0">
    <property type="entry name" value="ADP-RIBOSE GLYCOHYDROLASE OARD1"/>
    <property type="match status" value="1"/>
</dbReference>
<reference evidence="3 4" key="1">
    <citation type="submission" date="2018-09" db="EMBL/GenBank/DDBJ databases">
        <title>Zymobacter palmae IAM14233 (=T109) whole genome analysis.</title>
        <authorList>
            <person name="Yanase H."/>
        </authorList>
    </citation>
    <scope>NUCLEOTIDE SEQUENCE [LARGE SCALE GENOMIC DNA]</scope>
    <source>
        <strain evidence="3 4">IAM14233</strain>
    </source>
</reference>
<dbReference type="KEGG" id="zpl:ZBT109_2673"/>
<evidence type="ECO:0000313" key="4">
    <source>
        <dbReference type="Proteomes" id="UP000267342"/>
    </source>
</evidence>
<dbReference type="Gene3D" id="3.40.220.10">
    <property type="entry name" value="Leucine Aminopeptidase, subunit E, domain 1"/>
    <property type="match status" value="1"/>
</dbReference>
<protein>
    <submittedName>
        <fullName evidence="3">Appr-1-p processing domain protein</fullName>
    </submittedName>
</protein>
<dbReference type="OrthoDB" id="9780211at2"/>
<organism evidence="3 4">
    <name type="scientific">Zymobacter palmae</name>
    <dbReference type="NCBI Taxonomy" id="33074"/>
    <lineage>
        <taxon>Bacteria</taxon>
        <taxon>Pseudomonadati</taxon>
        <taxon>Pseudomonadota</taxon>
        <taxon>Gammaproteobacteria</taxon>
        <taxon>Oceanospirillales</taxon>
        <taxon>Halomonadaceae</taxon>
        <taxon>Zymobacter group</taxon>
        <taxon>Zymobacter</taxon>
    </lineage>
</organism>
<dbReference type="STRING" id="1123510.GCA_000620025_00027"/>
<dbReference type="Pfam" id="PF01661">
    <property type="entry name" value="Macro"/>
    <property type="match status" value="1"/>
</dbReference>
<evidence type="ECO:0000256" key="1">
    <source>
        <dbReference type="ARBA" id="ARBA00035885"/>
    </source>
</evidence>
<accession>A0A348HIE6</accession>